<organism evidence="1 4">
    <name type="scientific">Populus alba x Populus x berolinensis</name>
    <dbReference type="NCBI Taxonomy" id="444605"/>
    <lineage>
        <taxon>Eukaryota</taxon>
        <taxon>Viridiplantae</taxon>
        <taxon>Streptophyta</taxon>
        <taxon>Embryophyta</taxon>
        <taxon>Tracheophyta</taxon>
        <taxon>Spermatophyta</taxon>
        <taxon>Magnoliopsida</taxon>
        <taxon>eudicotyledons</taxon>
        <taxon>Gunneridae</taxon>
        <taxon>Pentapetalae</taxon>
        <taxon>rosids</taxon>
        <taxon>fabids</taxon>
        <taxon>Malpighiales</taxon>
        <taxon>Salicaceae</taxon>
        <taxon>Saliceae</taxon>
        <taxon>Populus</taxon>
    </lineage>
</organism>
<dbReference type="EMBL" id="JAQIZT010000008">
    <property type="protein sequence ID" value="KAJ6986461.1"/>
    <property type="molecule type" value="Genomic_DNA"/>
</dbReference>
<evidence type="ECO:0000313" key="4">
    <source>
        <dbReference type="Proteomes" id="UP001164929"/>
    </source>
</evidence>
<accession>A0AAD6MJF8</accession>
<dbReference type="Proteomes" id="UP001164929">
    <property type="component" value="Chromosome 8"/>
</dbReference>
<reference evidence="1" key="1">
    <citation type="journal article" date="2023" name="Mol. Ecol. Resour.">
        <title>Chromosome-level genome assembly of a triploid poplar Populus alba 'Berolinensis'.</title>
        <authorList>
            <person name="Chen S."/>
            <person name="Yu Y."/>
            <person name="Wang X."/>
            <person name="Wang S."/>
            <person name="Zhang T."/>
            <person name="Zhou Y."/>
            <person name="He R."/>
            <person name="Meng N."/>
            <person name="Wang Y."/>
            <person name="Liu W."/>
            <person name="Liu Z."/>
            <person name="Liu J."/>
            <person name="Guo Q."/>
            <person name="Huang H."/>
            <person name="Sederoff R.R."/>
            <person name="Wang G."/>
            <person name="Qu G."/>
            <person name="Chen S."/>
        </authorList>
    </citation>
    <scope>NUCLEOTIDE SEQUENCE</scope>
    <source>
        <strain evidence="1">SC-2020</strain>
    </source>
</reference>
<evidence type="ECO:0000313" key="1">
    <source>
        <dbReference type="EMBL" id="KAJ6986461.1"/>
    </source>
</evidence>
<name>A0AAD6MJF8_9ROSI</name>
<evidence type="ECO:0000313" key="3">
    <source>
        <dbReference type="EMBL" id="KAJ6988289.1"/>
    </source>
</evidence>
<gene>
    <name evidence="1" type="ORF">NC653_019844</name>
    <name evidence="2" type="ORF">NC653_021267</name>
    <name evidence="3" type="ORF">NC653_021272</name>
</gene>
<protein>
    <submittedName>
        <fullName evidence="1">Uncharacterized protein</fullName>
    </submittedName>
</protein>
<dbReference type="EMBL" id="JAQIZT010000008">
    <property type="protein sequence ID" value="KAJ6988284.1"/>
    <property type="molecule type" value="Genomic_DNA"/>
</dbReference>
<dbReference type="EMBL" id="JAQIZT010000008">
    <property type="protein sequence ID" value="KAJ6988289.1"/>
    <property type="molecule type" value="Genomic_DNA"/>
</dbReference>
<evidence type="ECO:0000313" key="2">
    <source>
        <dbReference type="EMBL" id="KAJ6988284.1"/>
    </source>
</evidence>
<dbReference type="AlphaFoldDB" id="A0AAD6MJF8"/>
<comment type="caution">
    <text evidence="1">The sequence shown here is derived from an EMBL/GenBank/DDBJ whole genome shotgun (WGS) entry which is preliminary data.</text>
</comment>
<keyword evidence="4" id="KW-1185">Reference proteome</keyword>
<proteinExistence type="predicted"/>
<sequence>MENYIESYMDIGWIILTRQRYKNGHWGRSNGCFLMEQRGLNVRENKGQTSISKILTKQDTSQAELDSDNKKDFWMHKEATQL</sequence>